<keyword evidence="3" id="KW-0813">Transport</keyword>
<evidence type="ECO:0000313" key="10">
    <source>
        <dbReference type="Proteomes" id="UP000289886"/>
    </source>
</evidence>
<dbReference type="GO" id="GO:0048278">
    <property type="term" value="P:vesicle docking"/>
    <property type="evidence" value="ECO:0007669"/>
    <property type="project" value="TreeGrafter"/>
</dbReference>
<protein>
    <submittedName>
        <fullName evidence="9">Syntaxin-19</fullName>
    </submittedName>
</protein>
<dbReference type="PANTHER" id="PTHR19957">
    <property type="entry name" value="SYNTAXIN"/>
    <property type="match status" value="1"/>
</dbReference>
<accession>A0A444TWJ4</accession>
<dbReference type="GO" id="GO:0006886">
    <property type="term" value="P:intracellular protein transport"/>
    <property type="evidence" value="ECO:0007669"/>
    <property type="project" value="InterPro"/>
</dbReference>
<dbReference type="Pfam" id="PF00804">
    <property type="entry name" value="Syntaxin"/>
    <property type="match status" value="1"/>
</dbReference>
<dbReference type="GO" id="GO:0048787">
    <property type="term" value="C:presynaptic active zone membrane"/>
    <property type="evidence" value="ECO:0007669"/>
    <property type="project" value="TreeGrafter"/>
</dbReference>
<dbReference type="FunFam" id="1.20.5.110:FF:000022">
    <property type="entry name" value="Syntaxin 19"/>
    <property type="match status" value="1"/>
</dbReference>
<gene>
    <name evidence="9" type="ORF">EOD39_10955</name>
</gene>
<dbReference type="PROSITE" id="PS00914">
    <property type="entry name" value="SYNTAXIN"/>
    <property type="match status" value="1"/>
</dbReference>
<evidence type="ECO:0000259" key="8">
    <source>
        <dbReference type="PROSITE" id="PS50192"/>
    </source>
</evidence>
<evidence type="ECO:0000256" key="7">
    <source>
        <dbReference type="SAM" id="Coils"/>
    </source>
</evidence>
<dbReference type="GO" id="GO:0005484">
    <property type="term" value="F:SNAP receptor activity"/>
    <property type="evidence" value="ECO:0007669"/>
    <property type="project" value="InterPro"/>
</dbReference>
<evidence type="ECO:0000256" key="5">
    <source>
        <dbReference type="ARBA" id="ARBA00023136"/>
    </source>
</evidence>
<feature type="domain" description="T-SNARE coiled-coil homology" evidence="8">
    <location>
        <begin position="211"/>
        <end position="273"/>
    </location>
</feature>
<dbReference type="InterPro" id="IPR045242">
    <property type="entry name" value="Syntaxin"/>
</dbReference>
<dbReference type="InterPro" id="IPR006012">
    <property type="entry name" value="Syntaxin/epimorphin_CS"/>
</dbReference>
<proteinExistence type="inferred from homology"/>
<evidence type="ECO:0000313" key="9">
    <source>
        <dbReference type="EMBL" id="RXM27297.1"/>
    </source>
</evidence>
<dbReference type="InterPro" id="IPR010989">
    <property type="entry name" value="SNARE"/>
</dbReference>
<evidence type="ECO:0000256" key="6">
    <source>
        <dbReference type="RuleBase" id="RU003858"/>
    </source>
</evidence>
<feature type="coiled-coil region" evidence="7">
    <location>
        <begin position="197"/>
        <end position="234"/>
    </location>
</feature>
<dbReference type="AlphaFoldDB" id="A0A444TWJ4"/>
<dbReference type="GO" id="GO:0031201">
    <property type="term" value="C:SNARE complex"/>
    <property type="evidence" value="ECO:0007669"/>
    <property type="project" value="TreeGrafter"/>
</dbReference>
<evidence type="ECO:0000256" key="4">
    <source>
        <dbReference type="ARBA" id="ARBA00023054"/>
    </source>
</evidence>
<dbReference type="InterPro" id="IPR000727">
    <property type="entry name" value="T_SNARE_dom"/>
</dbReference>
<dbReference type="SMART" id="SM00397">
    <property type="entry name" value="t_SNARE"/>
    <property type="match status" value="1"/>
</dbReference>
<organism evidence="9 10">
    <name type="scientific">Acipenser ruthenus</name>
    <name type="common">Sterlet sturgeon</name>
    <dbReference type="NCBI Taxonomy" id="7906"/>
    <lineage>
        <taxon>Eukaryota</taxon>
        <taxon>Metazoa</taxon>
        <taxon>Chordata</taxon>
        <taxon>Craniata</taxon>
        <taxon>Vertebrata</taxon>
        <taxon>Euteleostomi</taxon>
        <taxon>Actinopterygii</taxon>
        <taxon>Chondrostei</taxon>
        <taxon>Acipenseriformes</taxon>
        <taxon>Acipenseridae</taxon>
        <taxon>Acipenser</taxon>
    </lineage>
</organism>
<evidence type="ECO:0000256" key="2">
    <source>
        <dbReference type="ARBA" id="ARBA00009063"/>
    </source>
</evidence>
<sequence length="294" mass="34630">MRDRLLELQQRVKEAELSKEENGHVEPSSQGEEVAIKQQAVIFEKEPIVESILNDVQRIQDEINELEEDIMKFSQQQKTLVSTMRRFSVIKKENNITRDIKIRAEHIHKRLEAMSKEVKQTGADNGLTSTVTRIQHTQHIMLFKQFQKAMSQYNGTLVGKQEKCKQFIIRQLEVAGKEVREEEVDEMMVQGKWEVFNENIINEVKITKSQLSEIEQRHKELMNLESQMRDLRELFLEIYMQVELQGDQVNNIEANVIHTQDYIQQSNEKFKLAVRYKKQHPCKVMCCCCFPCCK</sequence>
<evidence type="ECO:0000256" key="3">
    <source>
        <dbReference type="ARBA" id="ARBA00022448"/>
    </source>
</evidence>
<keyword evidence="5" id="KW-0472">Membrane</keyword>
<dbReference type="GO" id="GO:0031629">
    <property type="term" value="P:synaptic vesicle fusion to presynaptic active zone membrane"/>
    <property type="evidence" value="ECO:0007669"/>
    <property type="project" value="TreeGrafter"/>
</dbReference>
<feature type="coiled-coil region" evidence="7">
    <location>
        <begin position="49"/>
        <end position="76"/>
    </location>
</feature>
<dbReference type="GO" id="GO:0000149">
    <property type="term" value="F:SNARE binding"/>
    <property type="evidence" value="ECO:0007669"/>
    <property type="project" value="TreeGrafter"/>
</dbReference>
<comment type="caution">
    <text evidence="9">The sequence shown here is derived from an EMBL/GenBank/DDBJ whole genome shotgun (WGS) entry which is preliminary data.</text>
</comment>
<dbReference type="EMBL" id="SCEB01215864">
    <property type="protein sequence ID" value="RXM27297.1"/>
    <property type="molecule type" value="Genomic_DNA"/>
</dbReference>
<keyword evidence="10" id="KW-1185">Reference proteome</keyword>
<dbReference type="SUPFAM" id="SSF47661">
    <property type="entry name" value="t-snare proteins"/>
    <property type="match status" value="1"/>
</dbReference>
<dbReference type="Gene3D" id="1.20.5.110">
    <property type="match status" value="1"/>
</dbReference>
<dbReference type="PANTHER" id="PTHR19957:SF29">
    <property type="entry name" value="SYNTAXIN-19"/>
    <property type="match status" value="1"/>
</dbReference>
<dbReference type="GO" id="GO:0008021">
    <property type="term" value="C:synaptic vesicle"/>
    <property type="evidence" value="ECO:0007669"/>
    <property type="project" value="TreeGrafter"/>
</dbReference>
<dbReference type="Gene3D" id="1.20.58.70">
    <property type="match status" value="1"/>
</dbReference>
<dbReference type="SMART" id="SM00503">
    <property type="entry name" value="SynN"/>
    <property type="match status" value="1"/>
</dbReference>
<name>A0A444TWJ4_ACIRT</name>
<comment type="similarity">
    <text evidence="2 6">Belongs to the syntaxin family.</text>
</comment>
<keyword evidence="4 7" id="KW-0175">Coiled coil</keyword>
<reference evidence="9 10" key="1">
    <citation type="submission" date="2019-01" db="EMBL/GenBank/DDBJ databases">
        <title>Draft Genome and Complete Hox-Cluster Characterization of the Sterlet Sturgeon (Acipenser ruthenus).</title>
        <authorList>
            <person name="Wei Q."/>
        </authorList>
    </citation>
    <scope>NUCLEOTIDE SEQUENCE [LARGE SCALE GENOMIC DNA]</scope>
    <source>
        <strain evidence="9">WHYD16114868_AA</strain>
        <tissue evidence="9">Blood</tissue>
    </source>
</reference>
<dbReference type="Proteomes" id="UP000289886">
    <property type="component" value="Unassembled WGS sequence"/>
</dbReference>
<dbReference type="InterPro" id="IPR006011">
    <property type="entry name" value="Syntaxin_N"/>
</dbReference>
<evidence type="ECO:0000256" key="1">
    <source>
        <dbReference type="ARBA" id="ARBA00004184"/>
    </source>
</evidence>
<comment type="subcellular location">
    <subcellularLocation>
        <location evidence="1">Endomembrane system</location>
        <topology evidence="1">Peripheral membrane protein</topology>
    </subcellularLocation>
</comment>
<dbReference type="PROSITE" id="PS50192">
    <property type="entry name" value="T_SNARE"/>
    <property type="match status" value="1"/>
</dbReference>
<dbReference type="CDD" id="cd00179">
    <property type="entry name" value="SynN"/>
    <property type="match status" value="1"/>
</dbReference>